<comment type="caution">
    <text evidence="2">The sequence shown here is derived from an EMBL/GenBank/DDBJ whole genome shotgun (WGS) entry which is preliminary data.</text>
</comment>
<dbReference type="AlphaFoldDB" id="A0A5N5T1R2"/>
<gene>
    <name evidence="2" type="ORF">Anas_03743</name>
</gene>
<keyword evidence="1" id="KW-0812">Transmembrane</keyword>
<dbReference type="EMBL" id="SEYY01015058">
    <property type="protein sequence ID" value="KAB7500145.1"/>
    <property type="molecule type" value="Genomic_DNA"/>
</dbReference>
<reference evidence="2 3" key="1">
    <citation type="journal article" date="2019" name="PLoS Biol.">
        <title>Sex chromosomes control vertical transmission of feminizing Wolbachia symbionts in an isopod.</title>
        <authorList>
            <person name="Becking T."/>
            <person name="Chebbi M.A."/>
            <person name="Giraud I."/>
            <person name="Moumen B."/>
            <person name="Laverre T."/>
            <person name="Caubet Y."/>
            <person name="Peccoud J."/>
            <person name="Gilbert C."/>
            <person name="Cordaux R."/>
        </authorList>
    </citation>
    <scope>NUCLEOTIDE SEQUENCE [LARGE SCALE GENOMIC DNA]</scope>
    <source>
        <strain evidence="2">ANa2</strain>
        <tissue evidence="2">Whole body excluding digestive tract and cuticle</tissue>
    </source>
</reference>
<proteinExistence type="predicted"/>
<name>A0A5N5T1R2_9CRUS</name>
<keyword evidence="3" id="KW-1185">Reference proteome</keyword>
<keyword evidence="1" id="KW-1133">Transmembrane helix</keyword>
<sequence length="185" mass="20974">MFGLRTTVKFLRIFSNPENPLLTFVLGLIVVCKICHSSSNINDNNQLVLKLISIRLMFNVTIYRNVPFILPGNYAAPQPRIATCRNFAPERLNIVLQTYLSKMVKCAIMERATCYKGSCGSLDRLCQRLVSPSAKHPDDSYVISKLGLSWFILVYLGLSWSSNLPATLLIVNYMFYSVNWPLKAM</sequence>
<accession>A0A5N5T1R2</accession>
<evidence type="ECO:0000256" key="1">
    <source>
        <dbReference type="SAM" id="Phobius"/>
    </source>
</evidence>
<keyword evidence="1" id="KW-0472">Membrane</keyword>
<evidence type="ECO:0000313" key="2">
    <source>
        <dbReference type="EMBL" id="KAB7500145.1"/>
    </source>
</evidence>
<protein>
    <submittedName>
        <fullName evidence="2">Uncharacterized protein</fullName>
    </submittedName>
</protein>
<evidence type="ECO:0000313" key="3">
    <source>
        <dbReference type="Proteomes" id="UP000326759"/>
    </source>
</evidence>
<feature type="transmembrane region" description="Helical" evidence="1">
    <location>
        <begin position="150"/>
        <end position="175"/>
    </location>
</feature>
<organism evidence="2 3">
    <name type="scientific">Armadillidium nasatum</name>
    <dbReference type="NCBI Taxonomy" id="96803"/>
    <lineage>
        <taxon>Eukaryota</taxon>
        <taxon>Metazoa</taxon>
        <taxon>Ecdysozoa</taxon>
        <taxon>Arthropoda</taxon>
        <taxon>Crustacea</taxon>
        <taxon>Multicrustacea</taxon>
        <taxon>Malacostraca</taxon>
        <taxon>Eumalacostraca</taxon>
        <taxon>Peracarida</taxon>
        <taxon>Isopoda</taxon>
        <taxon>Oniscidea</taxon>
        <taxon>Crinocheta</taxon>
        <taxon>Armadillidiidae</taxon>
        <taxon>Armadillidium</taxon>
    </lineage>
</organism>
<dbReference type="Proteomes" id="UP000326759">
    <property type="component" value="Unassembled WGS sequence"/>
</dbReference>